<evidence type="ECO:0000256" key="1">
    <source>
        <dbReference type="SAM" id="Coils"/>
    </source>
</evidence>
<name>A0A0A1TU96_ENTIV</name>
<proteinExistence type="predicted"/>
<protein>
    <submittedName>
        <fullName evidence="2">Uncharacterized protein</fullName>
    </submittedName>
</protein>
<organism evidence="2 3">
    <name type="scientific">Entamoeba invadens IP1</name>
    <dbReference type="NCBI Taxonomy" id="370355"/>
    <lineage>
        <taxon>Eukaryota</taxon>
        <taxon>Amoebozoa</taxon>
        <taxon>Evosea</taxon>
        <taxon>Archamoebae</taxon>
        <taxon>Mastigamoebida</taxon>
        <taxon>Entamoebidae</taxon>
        <taxon>Entamoeba</taxon>
    </lineage>
</organism>
<keyword evidence="3" id="KW-1185">Reference proteome</keyword>
<evidence type="ECO:0000313" key="3">
    <source>
        <dbReference type="Proteomes" id="UP000014680"/>
    </source>
</evidence>
<sequence>MSSSDYYNLKEQTRQNFNNVSDEYEKISLKCNNSKSTCNTKNSIIARRKEIQQQLDKIKLDSDSYDAELKSAKAEFDRLELENISFTRSDLSNEIKDLQRRYESIQPSQKVRQEIDTHHDVMEKMKAEINVLSADVHLQLEVKQQRLRELTERLRFLEERDALIQRALVVGNY</sequence>
<dbReference type="VEuPathDB" id="AmoebaDB:EIN_377590"/>
<dbReference type="EMBL" id="KB207268">
    <property type="protein sequence ID" value="ELP83504.1"/>
    <property type="molecule type" value="Genomic_DNA"/>
</dbReference>
<gene>
    <name evidence="2" type="ORF">EIN_377590</name>
</gene>
<accession>A0A0A1TU96</accession>
<reference evidence="2 3" key="1">
    <citation type="submission" date="2012-10" db="EMBL/GenBank/DDBJ databases">
        <authorList>
            <person name="Zafar N."/>
            <person name="Inman J."/>
            <person name="Hall N."/>
            <person name="Lorenzi H."/>
            <person name="Caler E."/>
        </authorList>
    </citation>
    <scope>NUCLEOTIDE SEQUENCE [LARGE SCALE GENOMIC DNA]</scope>
    <source>
        <strain evidence="2 3">IP1</strain>
    </source>
</reference>
<feature type="coiled-coil region" evidence="1">
    <location>
        <begin position="48"/>
        <end position="101"/>
    </location>
</feature>
<feature type="coiled-coil region" evidence="1">
    <location>
        <begin position="140"/>
        <end position="167"/>
    </location>
</feature>
<dbReference type="RefSeq" id="XP_004182850.1">
    <property type="nucleotide sequence ID" value="XM_004182802.1"/>
</dbReference>
<dbReference type="KEGG" id="eiv:EIN_377590"/>
<dbReference type="AlphaFoldDB" id="A0A0A1TU96"/>
<dbReference type="Proteomes" id="UP000014680">
    <property type="component" value="Unassembled WGS sequence"/>
</dbReference>
<evidence type="ECO:0000313" key="2">
    <source>
        <dbReference type="EMBL" id="ELP83504.1"/>
    </source>
</evidence>
<keyword evidence="1" id="KW-0175">Coiled coil</keyword>
<dbReference type="GeneID" id="14882385"/>